<evidence type="ECO:0000313" key="2">
    <source>
        <dbReference type="EMBL" id="KAK1154861.1"/>
    </source>
</evidence>
<evidence type="ECO:0000313" key="3">
    <source>
        <dbReference type="Proteomes" id="UP001230051"/>
    </source>
</evidence>
<dbReference type="EMBL" id="JAGXEW010000033">
    <property type="protein sequence ID" value="KAK1154861.1"/>
    <property type="molecule type" value="Genomic_DNA"/>
</dbReference>
<comment type="caution">
    <text evidence="2">The sequence shown here is derived from an EMBL/GenBank/DDBJ whole genome shotgun (WGS) entry which is preliminary data.</text>
</comment>
<keyword evidence="3" id="KW-1185">Reference proteome</keyword>
<dbReference type="Proteomes" id="UP001230051">
    <property type="component" value="Unassembled WGS sequence"/>
</dbReference>
<dbReference type="AlphaFoldDB" id="A0AAD8FV00"/>
<reference evidence="2" key="1">
    <citation type="submission" date="2022-02" db="EMBL/GenBank/DDBJ databases">
        <title>Atlantic sturgeon de novo genome assembly.</title>
        <authorList>
            <person name="Stock M."/>
            <person name="Klopp C."/>
            <person name="Guiguen Y."/>
            <person name="Cabau C."/>
            <person name="Parinello H."/>
            <person name="Santidrian Yebra-Pimentel E."/>
            <person name="Kuhl H."/>
            <person name="Dirks R.P."/>
            <person name="Guessner J."/>
            <person name="Wuertz S."/>
            <person name="Du K."/>
            <person name="Schartl M."/>
        </authorList>
    </citation>
    <scope>NUCLEOTIDE SEQUENCE</scope>
    <source>
        <strain evidence="2">STURGEONOMICS-FGT-2020</strain>
        <tissue evidence="2">Whole blood</tissue>
    </source>
</reference>
<organism evidence="2 3">
    <name type="scientific">Acipenser oxyrinchus oxyrinchus</name>
    <dbReference type="NCBI Taxonomy" id="40147"/>
    <lineage>
        <taxon>Eukaryota</taxon>
        <taxon>Metazoa</taxon>
        <taxon>Chordata</taxon>
        <taxon>Craniata</taxon>
        <taxon>Vertebrata</taxon>
        <taxon>Euteleostomi</taxon>
        <taxon>Actinopterygii</taxon>
        <taxon>Chondrostei</taxon>
        <taxon>Acipenseriformes</taxon>
        <taxon>Acipenseridae</taxon>
        <taxon>Acipenser</taxon>
    </lineage>
</organism>
<protein>
    <submittedName>
        <fullName evidence="2">Uncharacterized protein</fullName>
    </submittedName>
</protein>
<accession>A0AAD8FV00</accession>
<proteinExistence type="predicted"/>
<feature type="compositionally biased region" description="Basic and acidic residues" evidence="1">
    <location>
        <begin position="95"/>
        <end position="114"/>
    </location>
</feature>
<sequence>MLLRELARVSIIGSNGFSSPASRSGVVAVHRGSGVVGTWERGEKCKVKDWLKGSDQSFWVEVVIYLPVFQFLTLPPASLLLPRCNGDSGGWRDGTSARERGKRDTQSERLAEGK</sequence>
<gene>
    <name evidence="2" type="ORF">AOXY_G27875</name>
</gene>
<evidence type="ECO:0000256" key="1">
    <source>
        <dbReference type="SAM" id="MobiDB-lite"/>
    </source>
</evidence>
<feature type="region of interest" description="Disordered" evidence="1">
    <location>
        <begin position="87"/>
        <end position="114"/>
    </location>
</feature>
<name>A0AAD8FV00_ACIOX</name>